<keyword evidence="5" id="KW-1185">Reference proteome</keyword>
<feature type="repeat" description="WD" evidence="3">
    <location>
        <begin position="10"/>
        <end position="35"/>
    </location>
</feature>
<organism evidence="4 5">
    <name type="scientific">Protopolystoma xenopodis</name>
    <dbReference type="NCBI Taxonomy" id="117903"/>
    <lineage>
        <taxon>Eukaryota</taxon>
        <taxon>Metazoa</taxon>
        <taxon>Spiralia</taxon>
        <taxon>Lophotrochozoa</taxon>
        <taxon>Platyhelminthes</taxon>
        <taxon>Monogenea</taxon>
        <taxon>Polyopisthocotylea</taxon>
        <taxon>Polystomatidea</taxon>
        <taxon>Polystomatidae</taxon>
        <taxon>Protopolystoma</taxon>
    </lineage>
</organism>
<sequence length="151" mass="16378">NPLGKCDRGISSIHYSETIQSVLTGSWDCTVRIWDPRAPGQSGRSVVTAAAGVGAAQLMAQAACSATGAQSQHIQPAPVYTLDTVRHNLVVGTAQRHVLIWDLRQMNQPIEQRESNLRFQTRCIRCFPNGQGYVLSSIEGGSVRGHLFGPH</sequence>
<keyword evidence="2" id="KW-0677">Repeat</keyword>
<dbReference type="InterPro" id="IPR001680">
    <property type="entry name" value="WD40_rpt"/>
</dbReference>
<comment type="caution">
    <text evidence="4">The sequence shown here is derived from an EMBL/GenBank/DDBJ whole genome shotgun (WGS) entry which is preliminary data.</text>
</comment>
<proteinExistence type="predicted"/>
<dbReference type="PANTHER" id="PTHR10971">
    <property type="entry name" value="MRNA EXPORT FACTOR AND BUB3"/>
    <property type="match status" value="1"/>
</dbReference>
<gene>
    <name evidence="4" type="ORF">PXEA_LOCUS32986</name>
</gene>
<dbReference type="InterPro" id="IPR036322">
    <property type="entry name" value="WD40_repeat_dom_sf"/>
</dbReference>
<dbReference type="InterPro" id="IPR015943">
    <property type="entry name" value="WD40/YVTN_repeat-like_dom_sf"/>
</dbReference>
<dbReference type="Gene3D" id="2.130.10.10">
    <property type="entry name" value="YVTN repeat-like/Quinoprotein amine dehydrogenase"/>
    <property type="match status" value="1"/>
</dbReference>
<dbReference type="Proteomes" id="UP000784294">
    <property type="component" value="Unassembled WGS sequence"/>
</dbReference>
<evidence type="ECO:0008006" key="6">
    <source>
        <dbReference type="Google" id="ProtNLM"/>
    </source>
</evidence>
<dbReference type="AlphaFoldDB" id="A0A3S5C710"/>
<evidence type="ECO:0000256" key="3">
    <source>
        <dbReference type="PROSITE-ProRule" id="PRU00221"/>
    </source>
</evidence>
<feature type="non-terminal residue" evidence="4">
    <location>
        <position position="151"/>
    </location>
</feature>
<dbReference type="PROSITE" id="PS50082">
    <property type="entry name" value="WD_REPEATS_2"/>
    <property type="match status" value="1"/>
</dbReference>
<name>A0A3S5C710_9PLAT</name>
<dbReference type="OrthoDB" id="10262475at2759"/>
<evidence type="ECO:0000313" key="5">
    <source>
        <dbReference type="Proteomes" id="UP000784294"/>
    </source>
</evidence>
<dbReference type="SUPFAM" id="SSF50978">
    <property type="entry name" value="WD40 repeat-like"/>
    <property type="match status" value="1"/>
</dbReference>
<protein>
    <recommendedName>
        <fullName evidence="6">Peroxin-7</fullName>
    </recommendedName>
</protein>
<evidence type="ECO:0000313" key="4">
    <source>
        <dbReference type="EMBL" id="VEL39546.1"/>
    </source>
</evidence>
<reference evidence="4" key="1">
    <citation type="submission" date="2018-11" db="EMBL/GenBank/DDBJ databases">
        <authorList>
            <consortium name="Pathogen Informatics"/>
        </authorList>
    </citation>
    <scope>NUCLEOTIDE SEQUENCE</scope>
</reference>
<evidence type="ECO:0000256" key="2">
    <source>
        <dbReference type="ARBA" id="ARBA00022737"/>
    </source>
</evidence>
<evidence type="ECO:0000256" key="1">
    <source>
        <dbReference type="ARBA" id="ARBA00022574"/>
    </source>
</evidence>
<dbReference type="Pfam" id="PF00400">
    <property type="entry name" value="WD40"/>
    <property type="match status" value="1"/>
</dbReference>
<dbReference type="EMBL" id="CAAALY010261631">
    <property type="protein sequence ID" value="VEL39546.1"/>
    <property type="molecule type" value="Genomic_DNA"/>
</dbReference>
<keyword evidence="1 3" id="KW-0853">WD repeat</keyword>
<accession>A0A3S5C710</accession>